<organism evidence="1 2">
    <name type="scientific">Methylomonas fluvii</name>
    <dbReference type="NCBI Taxonomy" id="1854564"/>
    <lineage>
        <taxon>Bacteria</taxon>
        <taxon>Pseudomonadati</taxon>
        <taxon>Pseudomonadota</taxon>
        <taxon>Gammaproteobacteria</taxon>
        <taxon>Methylococcales</taxon>
        <taxon>Methylococcaceae</taxon>
        <taxon>Methylomonas</taxon>
    </lineage>
</organism>
<dbReference type="RefSeq" id="WP_192393402.1">
    <property type="nucleotide sequence ID" value="NZ_JACXST010000001.1"/>
</dbReference>
<reference evidence="1 2" key="1">
    <citation type="submission" date="2020-09" db="EMBL/GenBank/DDBJ databases">
        <title>Methylomonas albis sp. nov. and Methylomonas fluvii sp. nov.: Two cold-adapted methanotrophs from the River Elbe and an amended description of Methylovulum psychrotolerans strain Eb1.</title>
        <authorList>
            <person name="Bussmann I.K."/>
            <person name="Klings K.-W."/>
            <person name="Warnstedt J."/>
            <person name="Hoppert M."/>
            <person name="Saborowski A."/>
            <person name="Horn F."/>
            <person name="Liebner S."/>
        </authorList>
    </citation>
    <scope>NUCLEOTIDE SEQUENCE [LARGE SCALE GENOMIC DNA]</scope>
    <source>
        <strain evidence="1 2">EbB</strain>
    </source>
</reference>
<dbReference type="EMBL" id="JACXST010000001">
    <property type="protein sequence ID" value="MBD9360682.1"/>
    <property type="molecule type" value="Genomic_DNA"/>
</dbReference>
<protein>
    <submittedName>
        <fullName evidence="1">HPr-rel-A system PqqD family peptide chaperone</fullName>
    </submittedName>
</protein>
<dbReference type="Proteomes" id="UP000641152">
    <property type="component" value="Unassembled WGS sequence"/>
</dbReference>
<gene>
    <name evidence="1" type="ORF">EBB_09055</name>
</gene>
<sequence length="89" mass="9525">MAWTLSSSFPIQIALLDKQAIVFHHGSGETHCLDEEASLILLTIMHSQAPISESTLLGMAVDAGLQRVDPQSLAGMLGVLQSIQVVENI</sequence>
<evidence type="ECO:0000313" key="1">
    <source>
        <dbReference type="EMBL" id="MBD9360682.1"/>
    </source>
</evidence>
<dbReference type="NCBIfam" id="TIGR04353">
    <property type="entry name" value="PqqD_rel_X"/>
    <property type="match status" value="1"/>
</dbReference>
<name>A0ABR9DFJ6_9GAMM</name>
<dbReference type="InterPro" id="IPR027599">
    <property type="entry name" value="PqqD-rel_X"/>
</dbReference>
<evidence type="ECO:0000313" key="2">
    <source>
        <dbReference type="Proteomes" id="UP000641152"/>
    </source>
</evidence>
<proteinExistence type="predicted"/>
<accession>A0ABR9DFJ6</accession>
<comment type="caution">
    <text evidence="1">The sequence shown here is derived from an EMBL/GenBank/DDBJ whole genome shotgun (WGS) entry which is preliminary data.</text>
</comment>
<keyword evidence="2" id="KW-1185">Reference proteome</keyword>